<dbReference type="SMART" id="SM00825">
    <property type="entry name" value="PKS_KS"/>
    <property type="match status" value="1"/>
</dbReference>
<dbReference type="InterPro" id="IPR014031">
    <property type="entry name" value="Ketoacyl_synth_C"/>
</dbReference>
<feature type="domain" description="Ketosynthase family 3 (KS3)" evidence="3">
    <location>
        <begin position="1"/>
        <end position="138"/>
    </location>
</feature>
<dbReference type="PANTHER" id="PTHR43775:SF22">
    <property type="entry name" value="SYNTHASE, PUTATIVE (JCVI)-RELATED"/>
    <property type="match status" value="1"/>
</dbReference>
<proteinExistence type="predicted"/>
<gene>
    <name evidence="4" type="ORF">ABVK25_012502</name>
</gene>
<dbReference type="EMBL" id="JBHFEH010000226">
    <property type="protein sequence ID" value="KAL2044072.1"/>
    <property type="molecule type" value="Genomic_DNA"/>
</dbReference>
<evidence type="ECO:0000259" key="3">
    <source>
        <dbReference type="PROSITE" id="PS52004"/>
    </source>
</evidence>
<organism evidence="4 5">
    <name type="scientific">Lepraria finkii</name>
    <dbReference type="NCBI Taxonomy" id="1340010"/>
    <lineage>
        <taxon>Eukaryota</taxon>
        <taxon>Fungi</taxon>
        <taxon>Dikarya</taxon>
        <taxon>Ascomycota</taxon>
        <taxon>Pezizomycotina</taxon>
        <taxon>Lecanoromycetes</taxon>
        <taxon>OSLEUM clade</taxon>
        <taxon>Lecanoromycetidae</taxon>
        <taxon>Lecanorales</taxon>
        <taxon>Lecanorineae</taxon>
        <taxon>Stereocaulaceae</taxon>
        <taxon>Lepraria</taxon>
    </lineage>
</organism>
<dbReference type="Pfam" id="PF02801">
    <property type="entry name" value="Ketoacyl-synt_C"/>
    <property type="match status" value="1"/>
</dbReference>
<dbReference type="InterPro" id="IPR020841">
    <property type="entry name" value="PKS_Beta-ketoAc_synthase_dom"/>
</dbReference>
<dbReference type="InterPro" id="IPR050091">
    <property type="entry name" value="PKS_NRPS_Biosynth_Enz"/>
</dbReference>
<protein>
    <recommendedName>
        <fullName evidence="3">Ketosynthase family 3 (KS3) domain-containing protein</fullName>
    </recommendedName>
</protein>
<comment type="caution">
    <text evidence="4">The sequence shown here is derived from an EMBL/GenBank/DDBJ whole genome shotgun (WGS) entry which is preliminary data.</text>
</comment>
<evidence type="ECO:0000313" key="5">
    <source>
        <dbReference type="Proteomes" id="UP001590951"/>
    </source>
</evidence>
<dbReference type="SUPFAM" id="SSF53901">
    <property type="entry name" value="Thiolase-like"/>
    <property type="match status" value="1"/>
</dbReference>
<evidence type="ECO:0000256" key="2">
    <source>
        <dbReference type="SAM" id="MobiDB-lite"/>
    </source>
</evidence>
<evidence type="ECO:0000256" key="1">
    <source>
        <dbReference type="ARBA" id="ARBA00023268"/>
    </source>
</evidence>
<name>A0ABR4AHI9_9LECA</name>
<dbReference type="Proteomes" id="UP001590951">
    <property type="component" value="Unassembled WGS sequence"/>
</dbReference>
<sequence>MYGRIGLDPGKVGYVEAHGTGTVAGDTAEIESISDVFCAGIKRDVPLYVGSIKTNIRHLKAASRIAGLIKTVLILENGLIPPNPNLEKIKKNLDIENHQMKIPRSLEPWPANVSNRPRYAAVNSYCYGGTNAHYILESTIQGIPEQSEDVAIRYAVLKNSSPGSDRAARVHGGDLTALAHSLGTSLYRKPSSKTESGSSIAHRKDTTPQLLVMTAKSRASLCKTIENTAIWASDHAEDKNDFKHLVYTLHCRRSVLR</sequence>
<reference evidence="4 5" key="1">
    <citation type="submission" date="2024-09" db="EMBL/GenBank/DDBJ databases">
        <title>Rethinking Asexuality: The Enigmatic Case of Functional Sexual Genes in Lepraria (Stereocaulaceae).</title>
        <authorList>
            <person name="Doellman M."/>
            <person name="Sun Y."/>
            <person name="Barcenas-Pena A."/>
            <person name="Lumbsch H.T."/>
            <person name="Grewe F."/>
        </authorList>
    </citation>
    <scope>NUCLEOTIDE SEQUENCE [LARGE SCALE GENOMIC DNA]</scope>
    <source>
        <strain evidence="4 5">Grewe 0041</strain>
    </source>
</reference>
<evidence type="ECO:0000313" key="4">
    <source>
        <dbReference type="EMBL" id="KAL2044072.1"/>
    </source>
</evidence>
<dbReference type="PANTHER" id="PTHR43775">
    <property type="entry name" value="FATTY ACID SYNTHASE"/>
    <property type="match status" value="1"/>
</dbReference>
<accession>A0ABR4AHI9</accession>
<dbReference type="CDD" id="cd00833">
    <property type="entry name" value="PKS"/>
    <property type="match status" value="1"/>
</dbReference>
<keyword evidence="1" id="KW-0511">Multifunctional enzyme</keyword>
<dbReference type="InterPro" id="IPR016039">
    <property type="entry name" value="Thiolase-like"/>
</dbReference>
<feature type="region of interest" description="Disordered" evidence="2">
    <location>
        <begin position="186"/>
        <end position="205"/>
    </location>
</feature>
<keyword evidence="5" id="KW-1185">Reference proteome</keyword>
<dbReference type="PROSITE" id="PS52004">
    <property type="entry name" value="KS3_2"/>
    <property type="match status" value="1"/>
</dbReference>
<dbReference type="Gene3D" id="3.40.47.10">
    <property type="match status" value="1"/>
</dbReference>